<feature type="compositionally biased region" description="Basic and acidic residues" evidence="10">
    <location>
        <begin position="1032"/>
        <end position="1062"/>
    </location>
</feature>
<evidence type="ECO:0000256" key="4">
    <source>
        <dbReference type="ARBA" id="ARBA00022741"/>
    </source>
</evidence>
<evidence type="ECO:0000256" key="5">
    <source>
        <dbReference type="ARBA" id="ARBA00022777"/>
    </source>
</evidence>
<evidence type="ECO:0000256" key="8">
    <source>
        <dbReference type="ARBA" id="ARBA00048679"/>
    </source>
</evidence>
<dbReference type="InterPro" id="IPR008271">
    <property type="entry name" value="Ser/Thr_kinase_AS"/>
</dbReference>
<feature type="compositionally biased region" description="Acidic residues" evidence="10">
    <location>
        <begin position="1228"/>
        <end position="1237"/>
    </location>
</feature>
<feature type="region of interest" description="Disordered" evidence="10">
    <location>
        <begin position="411"/>
        <end position="451"/>
    </location>
</feature>
<feature type="compositionally biased region" description="Basic and acidic residues" evidence="10">
    <location>
        <begin position="960"/>
        <end position="969"/>
    </location>
</feature>
<feature type="compositionally biased region" description="Basic and acidic residues" evidence="10">
    <location>
        <begin position="888"/>
        <end position="899"/>
    </location>
</feature>
<feature type="compositionally biased region" description="Basic residues" evidence="10">
    <location>
        <begin position="562"/>
        <end position="571"/>
    </location>
</feature>
<feature type="compositionally biased region" description="Polar residues" evidence="10">
    <location>
        <begin position="976"/>
        <end position="995"/>
    </location>
</feature>
<feature type="compositionally biased region" description="Basic and acidic residues" evidence="10">
    <location>
        <begin position="572"/>
        <end position="582"/>
    </location>
</feature>
<evidence type="ECO:0000256" key="1">
    <source>
        <dbReference type="ARBA" id="ARBA00012513"/>
    </source>
</evidence>
<dbReference type="Gene3D" id="3.30.200.20">
    <property type="entry name" value="Phosphorylase Kinase, domain 1"/>
    <property type="match status" value="1"/>
</dbReference>
<feature type="compositionally biased region" description="Basic and acidic residues" evidence="10">
    <location>
        <begin position="1127"/>
        <end position="1142"/>
    </location>
</feature>
<dbReference type="PANTHER" id="PTHR44899:SF3">
    <property type="entry name" value="SERINE_THREONINE-PROTEIN KINASE NEK1"/>
    <property type="match status" value="1"/>
</dbReference>
<dbReference type="InterPro" id="IPR011009">
    <property type="entry name" value="Kinase-like_dom_sf"/>
</dbReference>
<feature type="region of interest" description="Disordered" evidence="10">
    <location>
        <begin position="1228"/>
        <end position="1250"/>
    </location>
</feature>
<name>A0ABR2KW52_9EUKA</name>
<dbReference type="EMBL" id="JAPFFF010000003">
    <property type="protein sequence ID" value="KAK8895083.1"/>
    <property type="molecule type" value="Genomic_DNA"/>
</dbReference>
<feature type="compositionally biased region" description="Low complexity" evidence="10">
    <location>
        <begin position="583"/>
        <end position="606"/>
    </location>
</feature>
<evidence type="ECO:0000256" key="10">
    <source>
        <dbReference type="SAM" id="MobiDB-lite"/>
    </source>
</evidence>
<dbReference type="Proteomes" id="UP001470230">
    <property type="component" value="Unassembled WGS sequence"/>
</dbReference>
<keyword evidence="9" id="KW-0175">Coiled coil</keyword>
<dbReference type="PROSITE" id="PS50011">
    <property type="entry name" value="PROTEIN_KINASE_DOM"/>
    <property type="match status" value="1"/>
</dbReference>
<keyword evidence="4" id="KW-0547">Nucleotide-binding</keyword>
<gene>
    <name evidence="12" type="ORF">M9Y10_023525</name>
</gene>
<protein>
    <recommendedName>
        <fullName evidence="1">non-specific serine/threonine protein kinase</fullName>
        <ecNumber evidence="1">2.7.11.1</ecNumber>
    </recommendedName>
</protein>
<feature type="compositionally biased region" description="Basic and acidic residues" evidence="10">
    <location>
        <begin position="529"/>
        <end position="547"/>
    </location>
</feature>
<comment type="catalytic activity">
    <reaction evidence="8">
        <text>L-seryl-[protein] + ATP = O-phospho-L-seryl-[protein] + ADP + H(+)</text>
        <dbReference type="Rhea" id="RHEA:17989"/>
        <dbReference type="Rhea" id="RHEA-COMP:9863"/>
        <dbReference type="Rhea" id="RHEA-COMP:11604"/>
        <dbReference type="ChEBI" id="CHEBI:15378"/>
        <dbReference type="ChEBI" id="CHEBI:29999"/>
        <dbReference type="ChEBI" id="CHEBI:30616"/>
        <dbReference type="ChEBI" id="CHEBI:83421"/>
        <dbReference type="ChEBI" id="CHEBI:456216"/>
        <dbReference type="EC" id="2.7.11.1"/>
    </reaction>
</comment>
<keyword evidence="3" id="KW-0808">Transferase</keyword>
<dbReference type="Gene3D" id="1.10.510.10">
    <property type="entry name" value="Transferase(Phosphotransferase) domain 1"/>
    <property type="match status" value="1"/>
</dbReference>
<evidence type="ECO:0000256" key="3">
    <source>
        <dbReference type="ARBA" id="ARBA00022679"/>
    </source>
</evidence>
<feature type="compositionally biased region" description="Polar residues" evidence="10">
    <location>
        <begin position="1018"/>
        <end position="1028"/>
    </location>
</feature>
<comment type="caution">
    <text evidence="12">The sequence shown here is derived from an EMBL/GenBank/DDBJ whole genome shotgun (WGS) entry which is preliminary data.</text>
</comment>
<dbReference type="PROSITE" id="PS00108">
    <property type="entry name" value="PROTEIN_KINASE_ST"/>
    <property type="match status" value="1"/>
</dbReference>
<dbReference type="PANTHER" id="PTHR44899">
    <property type="entry name" value="CAMK FAMILY PROTEIN KINASE"/>
    <property type="match status" value="1"/>
</dbReference>
<feature type="region of interest" description="Disordered" evidence="10">
    <location>
        <begin position="529"/>
        <end position="1170"/>
    </location>
</feature>
<dbReference type="EC" id="2.7.11.1" evidence="1"/>
<feature type="compositionally biased region" description="Basic and acidic residues" evidence="10">
    <location>
        <begin position="999"/>
        <end position="1012"/>
    </location>
</feature>
<feature type="compositionally biased region" description="Basic and acidic residues" evidence="10">
    <location>
        <begin position="621"/>
        <end position="661"/>
    </location>
</feature>
<comment type="catalytic activity">
    <reaction evidence="7">
        <text>L-threonyl-[protein] + ATP = O-phospho-L-threonyl-[protein] + ADP + H(+)</text>
        <dbReference type="Rhea" id="RHEA:46608"/>
        <dbReference type="Rhea" id="RHEA-COMP:11060"/>
        <dbReference type="Rhea" id="RHEA-COMP:11605"/>
        <dbReference type="ChEBI" id="CHEBI:15378"/>
        <dbReference type="ChEBI" id="CHEBI:30013"/>
        <dbReference type="ChEBI" id="CHEBI:30616"/>
        <dbReference type="ChEBI" id="CHEBI:61977"/>
        <dbReference type="ChEBI" id="CHEBI:456216"/>
        <dbReference type="EC" id="2.7.11.1"/>
    </reaction>
</comment>
<feature type="compositionally biased region" description="Low complexity" evidence="10">
    <location>
        <begin position="1238"/>
        <end position="1250"/>
    </location>
</feature>
<feature type="compositionally biased region" description="Basic and acidic residues" evidence="10">
    <location>
        <begin position="306"/>
        <end position="317"/>
    </location>
</feature>
<feature type="compositionally biased region" description="Basic and acidic residues" evidence="10">
    <location>
        <begin position="927"/>
        <end position="948"/>
    </location>
</feature>
<keyword evidence="2" id="KW-0723">Serine/threonine-protein kinase</keyword>
<evidence type="ECO:0000259" key="11">
    <source>
        <dbReference type="PROSITE" id="PS50011"/>
    </source>
</evidence>
<dbReference type="SMART" id="SM00220">
    <property type="entry name" value="S_TKc"/>
    <property type="match status" value="1"/>
</dbReference>
<feature type="compositionally biased region" description="Polar residues" evidence="10">
    <location>
        <begin position="837"/>
        <end position="847"/>
    </location>
</feature>
<feature type="coiled-coil region" evidence="9">
    <location>
        <begin position="1193"/>
        <end position="1220"/>
    </location>
</feature>
<evidence type="ECO:0000313" key="13">
    <source>
        <dbReference type="Proteomes" id="UP001470230"/>
    </source>
</evidence>
<accession>A0ABR2KW52</accession>
<feature type="compositionally biased region" description="Low complexity" evidence="10">
    <location>
        <begin position="1065"/>
        <end position="1093"/>
    </location>
</feature>
<dbReference type="SUPFAM" id="SSF56112">
    <property type="entry name" value="Protein kinase-like (PK-like)"/>
    <property type="match status" value="1"/>
</dbReference>
<organism evidence="12 13">
    <name type="scientific">Tritrichomonas musculus</name>
    <dbReference type="NCBI Taxonomy" id="1915356"/>
    <lineage>
        <taxon>Eukaryota</taxon>
        <taxon>Metamonada</taxon>
        <taxon>Parabasalia</taxon>
        <taxon>Tritrichomonadida</taxon>
        <taxon>Tritrichomonadidae</taxon>
        <taxon>Tritrichomonas</taxon>
    </lineage>
</organism>
<feature type="compositionally biased region" description="Basic and acidic residues" evidence="10">
    <location>
        <begin position="823"/>
        <end position="836"/>
    </location>
</feature>
<feature type="region of interest" description="Disordered" evidence="10">
    <location>
        <begin position="353"/>
        <end position="375"/>
    </location>
</feature>
<proteinExistence type="predicted"/>
<dbReference type="CDD" id="cd08215">
    <property type="entry name" value="STKc_Nek"/>
    <property type="match status" value="1"/>
</dbReference>
<feature type="domain" description="Protein kinase" evidence="11">
    <location>
        <begin position="4"/>
        <end position="258"/>
    </location>
</feature>
<reference evidence="12 13" key="1">
    <citation type="submission" date="2024-04" db="EMBL/GenBank/DDBJ databases">
        <title>Tritrichomonas musculus Genome.</title>
        <authorList>
            <person name="Alves-Ferreira E."/>
            <person name="Grigg M."/>
            <person name="Lorenzi H."/>
            <person name="Galac M."/>
        </authorList>
    </citation>
    <scope>NUCLEOTIDE SEQUENCE [LARGE SCALE GENOMIC DNA]</scope>
    <source>
        <strain evidence="12 13">EAF2021</strain>
    </source>
</reference>
<evidence type="ECO:0000256" key="6">
    <source>
        <dbReference type="ARBA" id="ARBA00022840"/>
    </source>
</evidence>
<keyword evidence="5" id="KW-0418">Kinase</keyword>
<sequence>MNKYEIVKTLGQGGYGKANLVRRKTDKKLFVEKEVRLTSLGPKDREGAIQEAKLLASLKHPYIVEYEESFQERGNLYIIMGYADGGDLAKKIESRGNRLFTEDEILHDFIEVALAIKYIHDRKICHRDLKGQNIFLTKDGTIKLGDFGISKILEHTFQACRTQIGTPFYLSPEICQGRNYNTKTDIWSLGCILYELCTLKHAFNAPNMKQLMMNIIQARYTPVPSQYSQDLRSLVDRMLTKEPEKRPTINQILNTPYIKKQLSNFLEKTLLEYEMGHTRLHDRKPFAPPTIIVSKDPQPSKPSQPPRDRGGTYDKYNDDYKEQKRNYEMQQKQLQMKEAALKKREAELAARERALNNNRDNNYNRGGNPSGEDDARARQFYEGKRAMLENKARMQQEMSGNNMRYALQNQFPKGKRNDDYSYSYSYSDDEDTGYKSNKKGYNKPQNQSNYEQQARENYFEQLRMVRANRERMKREELQGSEMQRALMDAQVDNDDKNRKNNRNDNNNYQDKRKGGNDNFEAINAYMRQQRHEAAENKRRLEEAERGSAAKAALAQPDERTGRTKHQTIKRKNFNEKTGKYDYDYYSDYYSDYSDTPPRPQQQQQKPKSPPPPQQQPPSKQKPKDDIEARNEYMRQLRHEREANRIRALEAEKKAKEEEDRKKRGAAQPSPAPSAPNPSKQPNAQNNDYESDNEPPPQKEKKVELSQAERNAYMREERHRRRENKARIEAMGRINMDQLIAEAEAEQRANPRLDDSVNVDNNNNKEPEIEDNEPPPQKEKKVELTQAERNAYMREERHRRRENKARIEAMGRINMDQLIAEAEAEQRANPKLDEPKSNNEQNRNNNHPSSPPEVEDNEPPPQKEKKVELTQAERNAYMREERHKRRENKARIEAMGKIDMDQLIAQAEAEQRANPQSVVSQENSTKQQKTEKTEKPTNNQKEDVKKPESASKQPKKSPRLLGDDVKEAIKSGRFKTTADQKSTTGNSAKNDNSTKMTVAEARKQQKQSKDSGNADRGGSPSNKSANSQAPILDKNKMKELFQMKREGIRQNHEKIKAAQEGSRDPSLLAPASNSSSSSSSKSSSRSPLGRLLTSNVSGKASNNTNGSSGSVRKQSLKPEMANATFAEKVPDSKSENTSKDKSNSLRKKKKSSSKEKTFNDNGGTSPKLDLSQALNSKSTGEFLKSRSLVLDNIANEDENQIENMNESLDVLKEKADIINAALDIKDEDLVDKDDDNDNGNENNANNDMNNGVDYYLKNRGVNLPAISDKDSISYRAEAIRAFLEKKIGIEKVIALKKAALNENGHGDEEGDNIFKDLEQGVVALARYLFMLDETFE</sequence>
<feature type="region of interest" description="Disordered" evidence="10">
    <location>
        <begin position="281"/>
        <end position="317"/>
    </location>
</feature>
<feature type="compositionally biased region" description="Basic and acidic residues" evidence="10">
    <location>
        <begin position="493"/>
        <end position="502"/>
    </location>
</feature>
<feature type="compositionally biased region" description="Basic and acidic residues" evidence="10">
    <location>
        <begin position="744"/>
        <end position="754"/>
    </location>
</feature>
<evidence type="ECO:0000313" key="12">
    <source>
        <dbReference type="EMBL" id="KAK8895083.1"/>
    </source>
</evidence>
<dbReference type="InterPro" id="IPR051131">
    <property type="entry name" value="NEK_Ser/Thr_kinase_NIMA"/>
</dbReference>
<dbReference type="Pfam" id="PF00069">
    <property type="entry name" value="Pkinase"/>
    <property type="match status" value="1"/>
</dbReference>
<evidence type="ECO:0000256" key="2">
    <source>
        <dbReference type="ARBA" id="ARBA00022527"/>
    </source>
</evidence>
<keyword evidence="13" id="KW-1185">Reference proteome</keyword>
<evidence type="ECO:0000256" key="7">
    <source>
        <dbReference type="ARBA" id="ARBA00047899"/>
    </source>
</evidence>
<feature type="compositionally biased region" description="Polar residues" evidence="10">
    <location>
        <begin position="1094"/>
        <end position="1112"/>
    </location>
</feature>
<dbReference type="InterPro" id="IPR000719">
    <property type="entry name" value="Prot_kinase_dom"/>
</dbReference>
<keyword evidence="6" id="KW-0067">ATP-binding</keyword>
<evidence type="ECO:0000256" key="9">
    <source>
        <dbReference type="SAM" id="Coils"/>
    </source>
</evidence>
<feature type="region of interest" description="Disordered" evidence="10">
    <location>
        <begin position="490"/>
        <end position="517"/>
    </location>
</feature>